<organism evidence="1 2">
    <name type="scientific">Flavobacterium phragmitis</name>
    <dbReference type="NCBI Taxonomy" id="739143"/>
    <lineage>
        <taxon>Bacteria</taxon>
        <taxon>Pseudomonadati</taxon>
        <taxon>Bacteroidota</taxon>
        <taxon>Flavobacteriia</taxon>
        <taxon>Flavobacteriales</taxon>
        <taxon>Flavobacteriaceae</taxon>
        <taxon>Flavobacterium</taxon>
    </lineage>
</organism>
<evidence type="ECO:0000313" key="1">
    <source>
        <dbReference type="EMBL" id="SFD63873.1"/>
    </source>
</evidence>
<dbReference type="OrthoDB" id="978692at2"/>
<protein>
    <recommendedName>
        <fullName evidence="3">Outer membrane protein beta-barrel domain-containing protein</fullName>
    </recommendedName>
</protein>
<name>A0A1I1U591_9FLAO</name>
<evidence type="ECO:0008006" key="3">
    <source>
        <dbReference type="Google" id="ProtNLM"/>
    </source>
</evidence>
<sequence length="198" mass="22930">MLNKTTGRIYNWFRKIFLLVTFFLLSGYSNITAQENKEKSFSPHHQIGLSINHVHVFEGRDDEGNREVLSLPAWGLDYTFQFREKWAIGLHTDFIIEKFKVEKNLASGEDKETVERSYPIAPALMGIYKPNEHWSFLLGFGGEFAKEENFFLTRAGTEYGYELPKGWEIFGTVSYDFKWNAYDSWGIGLGIAKNFGKK</sequence>
<keyword evidence="2" id="KW-1185">Reference proteome</keyword>
<proteinExistence type="predicted"/>
<reference evidence="2" key="1">
    <citation type="submission" date="2016-10" db="EMBL/GenBank/DDBJ databases">
        <authorList>
            <person name="Varghese N."/>
            <person name="Submissions S."/>
        </authorList>
    </citation>
    <scope>NUCLEOTIDE SEQUENCE [LARGE SCALE GENOMIC DNA]</scope>
    <source>
        <strain evidence="2">CGMCC 1.10370</strain>
    </source>
</reference>
<dbReference type="RefSeq" id="WP_091496029.1">
    <property type="nucleotide sequence ID" value="NZ_FOMH01000010.1"/>
</dbReference>
<evidence type="ECO:0000313" key="2">
    <source>
        <dbReference type="Proteomes" id="UP000199672"/>
    </source>
</evidence>
<gene>
    <name evidence="1" type="ORF">SAMN05216297_110100</name>
</gene>
<dbReference type="AlphaFoldDB" id="A0A1I1U591"/>
<dbReference type="EMBL" id="FOMH01000010">
    <property type="protein sequence ID" value="SFD63873.1"/>
    <property type="molecule type" value="Genomic_DNA"/>
</dbReference>
<dbReference type="STRING" id="739143.SAMN05216297_110100"/>
<dbReference type="Proteomes" id="UP000199672">
    <property type="component" value="Unassembled WGS sequence"/>
</dbReference>
<accession>A0A1I1U591</accession>